<evidence type="ECO:0000313" key="3">
    <source>
        <dbReference type="Proteomes" id="UP001221757"/>
    </source>
</evidence>
<feature type="region of interest" description="Disordered" evidence="1">
    <location>
        <begin position="1"/>
        <end position="30"/>
    </location>
</feature>
<feature type="compositionally biased region" description="Polar residues" evidence="1">
    <location>
        <begin position="1"/>
        <end position="18"/>
    </location>
</feature>
<evidence type="ECO:0000256" key="1">
    <source>
        <dbReference type="SAM" id="MobiDB-lite"/>
    </source>
</evidence>
<protein>
    <submittedName>
        <fullName evidence="2">Uncharacterized protein</fullName>
    </submittedName>
</protein>
<accession>A0AAD7E053</accession>
<comment type="caution">
    <text evidence="2">The sequence shown here is derived from an EMBL/GenBank/DDBJ whole genome shotgun (WGS) entry which is preliminary data.</text>
</comment>
<organism evidence="2 3">
    <name type="scientific">Mycena rosella</name>
    <name type="common">Pink bonnet</name>
    <name type="synonym">Agaricus rosellus</name>
    <dbReference type="NCBI Taxonomy" id="1033263"/>
    <lineage>
        <taxon>Eukaryota</taxon>
        <taxon>Fungi</taxon>
        <taxon>Dikarya</taxon>
        <taxon>Basidiomycota</taxon>
        <taxon>Agaricomycotina</taxon>
        <taxon>Agaricomycetes</taxon>
        <taxon>Agaricomycetidae</taxon>
        <taxon>Agaricales</taxon>
        <taxon>Marasmiineae</taxon>
        <taxon>Mycenaceae</taxon>
        <taxon>Mycena</taxon>
    </lineage>
</organism>
<reference evidence="2" key="1">
    <citation type="submission" date="2023-03" db="EMBL/GenBank/DDBJ databases">
        <title>Massive genome expansion in bonnet fungi (Mycena s.s.) driven by repeated elements and novel gene families across ecological guilds.</title>
        <authorList>
            <consortium name="Lawrence Berkeley National Laboratory"/>
            <person name="Harder C.B."/>
            <person name="Miyauchi S."/>
            <person name="Viragh M."/>
            <person name="Kuo A."/>
            <person name="Thoen E."/>
            <person name="Andreopoulos B."/>
            <person name="Lu D."/>
            <person name="Skrede I."/>
            <person name="Drula E."/>
            <person name="Henrissat B."/>
            <person name="Morin E."/>
            <person name="Kohler A."/>
            <person name="Barry K."/>
            <person name="LaButti K."/>
            <person name="Morin E."/>
            <person name="Salamov A."/>
            <person name="Lipzen A."/>
            <person name="Mereny Z."/>
            <person name="Hegedus B."/>
            <person name="Baldrian P."/>
            <person name="Stursova M."/>
            <person name="Weitz H."/>
            <person name="Taylor A."/>
            <person name="Grigoriev I.V."/>
            <person name="Nagy L.G."/>
            <person name="Martin F."/>
            <person name="Kauserud H."/>
        </authorList>
    </citation>
    <scope>NUCLEOTIDE SEQUENCE</scope>
    <source>
        <strain evidence="2">CBHHK067</strain>
    </source>
</reference>
<feature type="region of interest" description="Disordered" evidence="1">
    <location>
        <begin position="126"/>
        <end position="151"/>
    </location>
</feature>
<name>A0AAD7E053_MYCRO</name>
<dbReference type="EMBL" id="JARKIE010000015">
    <property type="protein sequence ID" value="KAJ7702287.1"/>
    <property type="molecule type" value="Genomic_DNA"/>
</dbReference>
<gene>
    <name evidence="2" type="ORF">B0H17DRAFT_1194794</name>
</gene>
<keyword evidence="3" id="KW-1185">Reference proteome</keyword>
<dbReference type="AlphaFoldDB" id="A0AAD7E053"/>
<proteinExistence type="predicted"/>
<evidence type="ECO:0000313" key="2">
    <source>
        <dbReference type="EMBL" id="KAJ7702287.1"/>
    </source>
</evidence>
<sequence length="411" mass="45432">MSLRLSSSLNNPFLQPQPSGDPWTEWAEPRQVPAYANQHPQYATPTHPHTMDVPRAPNRYHYPQHYADRGPPMYAHQQPAYGVQYPQQAPPQMAALFPTPPPATSSYCPRMPPLPPLRPAMQHRVAPPLPPRPQPHQAAHPESQDMASSASGHIANIGPVPKVFALSTAHWTSDQRLCLESRNWILFSVKVRDQLGMAFPGARRFIEPENDDPNICLSFQFHPAHYRAWKDMDQVVRLFLSDVCAPTEHIHIQGLAMAKIRQLAALKVFSAITYPADATCLTPMTLLLMETSNTIWQCGPFDPEAFLVSGIINALQPHYPELARAILHKPGVTLADVHDLITAEQAAKLRELAGGTVAHAEAHAASTTSSAPARDRTQILCSNTANCPKLWSHTWPYCTSKGGGMEGKTVE</sequence>
<dbReference type="Proteomes" id="UP001221757">
    <property type="component" value="Unassembled WGS sequence"/>
</dbReference>